<dbReference type="PANTHER" id="PTHR14604:SF4">
    <property type="entry name" value="F-BOX DOMAIN-CONTAINING PROTEIN"/>
    <property type="match status" value="1"/>
</dbReference>
<dbReference type="EMBL" id="GL733564">
    <property type="protein sequence ID" value="EFX62476.1"/>
    <property type="molecule type" value="Genomic_DNA"/>
</dbReference>
<dbReference type="Pfam" id="PF12937">
    <property type="entry name" value="F-box-like"/>
    <property type="match status" value="1"/>
</dbReference>
<dbReference type="AlphaFoldDB" id="E9I0K4"/>
<dbReference type="KEGG" id="dpx:DAPPUDRAFT_67963"/>
<dbReference type="InterPro" id="IPR001810">
    <property type="entry name" value="F-box_dom"/>
</dbReference>
<dbReference type="InterPro" id="IPR036047">
    <property type="entry name" value="F-box-like_dom_sf"/>
</dbReference>
<keyword evidence="1" id="KW-0472">Membrane</keyword>
<dbReference type="OrthoDB" id="3219396at2759"/>
<evidence type="ECO:0000313" key="4">
    <source>
        <dbReference type="Proteomes" id="UP000000305"/>
    </source>
</evidence>
<evidence type="ECO:0000256" key="1">
    <source>
        <dbReference type="SAM" id="Phobius"/>
    </source>
</evidence>
<dbReference type="Proteomes" id="UP000000305">
    <property type="component" value="Unassembled WGS sequence"/>
</dbReference>
<dbReference type="PANTHER" id="PTHR14604">
    <property type="entry name" value="WD40 REPEAT PF20"/>
    <property type="match status" value="1"/>
</dbReference>
<dbReference type="SMART" id="SM00256">
    <property type="entry name" value="FBOX"/>
    <property type="match status" value="1"/>
</dbReference>
<accession>E9I0K4</accession>
<dbReference type="STRING" id="6669.E9I0K4"/>
<dbReference type="HOGENOM" id="CLU_2280176_0_0_1"/>
<evidence type="ECO:0000259" key="2">
    <source>
        <dbReference type="PROSITE" id="PS50181"/>
    </source>
</evidence>
<proteinExistence type="predicted"/>
<sequence>MSNESIIGGYPHLTEKILNLLDARSLANAELVCRQWRSFIADGRCWKKYLLSEKVKPRFDFFNMLNLFVFIHVRSLAFQIFLVGLNILEIVSLKGITINKTG</sequence>
<keyword evidence="4" id="KW-1185">Reference proteome</keyword>
<dbReference type="InParanoid" id="E9I0K4"/>
<name>E9I0K4_DAPPU</name>
<dbReference type="InterPro" id="IPR050995">
    <property type="entry name" value="WD-F-box_domain-protein"/>
</dbReference>
<reference evidence="3 4" key="1">
    <citation type="journal article" date="2011" name="Science">
        <title>The ecoresponsive genome of Daphnia pulex.</title>
        <authorList>
            <person name="Colbourne J.K."/>
            <person name="Pfrender M.E."/>
            <person name="Gilbert D."/>
            <person name="Thomas W.K."/>
            <person name="Tucker A."/>
            <person name="Oakley T.H."/>
            <person name="Tokishita S."/>
            <person name="Aerts A."/>
            <person name="Arnold G.J."/>
            <person name="Basu M.K."/>
            <person name="Bauer D.J."/>
            <person name="Caceres C.E."/>
            <person name="Carmel L."/>
            <person name="Casola C."/>
            <person name="Choi J.H."/>
            <person name="Detter J.C."/>
            <person name="Dong Q."/>
            <person name="Dusheyko S."/>
            <person name="Eads B.D."/>
            <person name="Frohlich T."/>
            <person name="Geiler-Samerotte K.A."/>
            <person name="Gerlach D."/>
            <person name="Hatcher P."/>
            <person name="Jogdeo S."/>
            <person name="Krijgsveld J."/>
            <person name="Kriventseva E.V."/>
            <person name="Kultz D."/>
            <person name="Laforsch C."/>
            <person name="Lindquist E."/>
            <person name="Lopez J."/>
            <person name="Manak J.R."/>
            <person name="Muller J."/>
            <person name="Pangilinan J."/>
            <person name="Patwardhan R.P."/>
            <person name="Pitluck S."/>
            <person name="Pritham E.J."/>
            <person name="Rechtsteiner A."/>
            <person name="Rho M."/>
            <person name="Rogozin I.B."/>
            <person name="Sakarya O."/>
            <person name="Salamov A."/>
            <person name="Schaack S."/>
            <person name="Shapiro H."/>
            <person name="Shiga Y."/>
            <person name="Skalitzky C."/>
            <person name="Smith Z."/>
            <person name="Souvorov A."/>
            <person name="Sung W."/>
            <person name="Tang Z."/>
            <person name="Tsuchiya D."/>
            <person name="Tu H."/>
            <person name="Vos H."/>
            <person name="Wang M."/>
            <person name="Wolf Y.I."/>
            <person name="Yamagata H."/>
            <person name="Yamada T."/>
            <person name="Ye Y."/>
            <person name="Shaw J.R."/>
            <person name="Andrews J."/>
            <person name="Crease T.J."/>
            <person name="Tang H."/>
            <person name="Lucas S.M."/>
            <person name="Robertson H.M."/>
            <person name="Bork P."/>
            <person name="Koonin E.V."/>
            <person name="Zdobnov E.M."/>
            <person name="Grigoriev I.V."/>
            <person name="Lynch M."/>
            <person name="Boore J.L."/>
        </authorList>
    </citation>
    <scope>NUCLEOTIDE SEQUENCE [LARGE SCALE GENOMIC DNA]</scope>
</reference>
<feature type="domain" description="F-box" evidence="2">
    <location>
        <begin position="3"/>
        <end position="49"/>
    </location>
</feature>
<keyword evidence="1" id="KW-0812">Transmembrane</keyword>
<dbReference type="PROSITE" id="PS50181">
    <property type="entry name" value="FBOX"/>
    <property type="match status" value="1"/>
</dbReference>
<feature type="transmembrane region" description="Helical" evidence="1">
    <location>
        <begin position="67"/>
        <end position="88"/>
    </location>
</feature>
<dbReference type="SUPFAM" id="SSF81383">
    <property type="entry name" value="F-box domain"/>
    <property type="match status" value="1"/>
</dbReference>
<gene>
    <name evidence="3" type="ORF">DAPPUDRAFT_67963</name>
</gene>
<dbReference type="Gene3D" id="1.20.1280.50">
    <property type="match status" value="1"/>
</dbReference>
<protein>
    <recommendedName>
        <fullName evidence="2">F-box domain-containing protein</fullName>
    </recommendedName>
</protein>
<evidence type="ECO:0000313" key="3">
    <source>
        <dbReference type="EMBL" id="EFX62476.1"/>
    </source>
</evidence>
<organism evidence="3 4">
    <name type="scientific">Daphnia pulex</name>
    <name type="common">Water flea</name>
    <dbReference type="NCBI Taxonomy" id="6669"/>
    <lineage>
        <taxon>Eukaryota</taxon>
        <taxon>Metazoa</taxon>
        <taxon>Ecdysozoa</taxon>
        <taxon>Arthropoda</taxon>
        <taxon>Crustacea</taxon>
        <taxon>Branchiopoda</taxon>
        <taxon>Diplostraca</taxon>
        <taxon>Cladocera</taxon>
        <taxon>Anomopoda</taxon>
        <taxon>Daphniidae</taxon>
        <taxon>Daphnia</taxon>
    </lineage>
</organism>
<keyword evidence="1" id="KW-1133">Transmembrane helix</keyword>